<keyword evidence="1" id="KW-0472">Membrane</keyword>
<reference evidence="4" key="1">
    <citation type="journal article" date="2019" name="Int. J. Syst. Evol. Microbiol.">
        <title>The Global Catalogue of Microorganisms (GCM) 10K type strain sequencing project: providing services to taxonomists for standard genome sequencing and annotation.</title>
        <authorList>
            <consortium name="The Broad Institute Genomics Platform"/>
            <consortium name="The Broad Institute Genome Sequencing Center for Infectious Disease"/>
            <person name="Wu L."/>
            <person name="Ma J."/>
        </authorList>
    </citation>
    <scope>NUCLEOTIDE SEQUENCE [LARGE SCALE GENOMIC DNA]</scope>
    <source>
        <strain evidence="4">IBRC-M 10813</strain>
    </source>
</reference>
<gene>
    <name evidence="3" type="ORF">ACFOUO_10415</name>
</gene>
<proteinExistence type="predicted"/>
<dbReference type="RefSeq" id="WP_380704911.1">
    <property type="nucleotide sequence ID" value="NZ_JBHSAP010000015.1"/>
</dbReference>
<keyword evidence="4" id="KW-1185">Reference proteome</keyword>
<sequence>MEKRPALSIPKSKVELIIDILSIIVIVFTLLNVLIAWGNLPDRIPTHVSGSGNVDDWGSKWYIFLEPILQVIFYISLTILGRFPHLFNYPFSFSENKADLIYRNGKMLVSCLKLELVFLLGYLSWETIEIALEKKQFLGSLGIPIGVACLIFTIIYFIVRLSRIK</sequence>
<organism evidence="3 4">
    <name type="scientific">Salinithrix halophila</name>
    <dbReference type="NCBI Taxonomy" id="1485204"/>
    <lineage>
        <taxon>Bacteria</taxon>
        <taxon>Bacillati</taxon>
        <taxon>Bacillota</taxon>
        <taxon>Bacilli</taxon>
        <taxon>Bacillales</taxon>
        <taxon>Thermoactinomycetaceae</taxon>
        <taxon>Salinithrix</taxon>
    </lineage>
</organism>
<comment type="caution">
    <text evidence="3">The sequence shown here is derived from an EMBL/GenBank/DDBJ whole genome shotgun (WGS) entry which is preliminary data.</text>
</comment>
<evidence type="ECO:0000313" key="3">
    <source>
        <dbReference type="EMBL" id="MFC4077210.1"/>
    </source>
</evidence>
<keyword evidence="1" id="KW-0812">Transmembrane</keyword>
<name>A0ABV8JFH6_9BACL</name>
<dbReference type="EMBL" id="JBHSAP010000015">
    <property type="protein sequence ID" value="MFC4077210.1"/>
    <property type="molecule type" value="Genomic_DNA"/>
</dbReference>
<dbReference type="Pfam" id="PF07853">
    <property type="entry name" value="DUF1648"/>
    <property type="match status" value="1"/>
</dbReference>
<accession>A0ABV8JFH6</accession>
<evidence type="ECO:0000259" key="2">
    <source>
        <dbReference type="Pfam" id="PF07853"/>
    </source>
</evidence>
<protein>
    <submittedName>
        <fullName evidence="3">DUF1648 domain-containing protein</fullName>
    </submittedName>
</protein>
<dbReference type="InterPro" id="IPR012867">
    <property type="entry name" value="DUF1648"/>
</dbReference>
<evidence type="ECO:0000256" key="1">
    <source>
        <dbReference type="SAM" id="Phobius"/>
    </source>
</evidence>
<evidence type="ECO:0000313" key="4">
    <source>
        <dbReference type="Proteomes" id="UP001595843"/>
    </source>
</evidence>
<keyword evidence="1" id="KW-1133">Transmembrane helix</keyword>
<dbReference type="Proteomes" id="UP001595843">
    <property type="component" value="Unassembled WGS sequence"/>
</dbReference>
<feature type="transmembrane region" description="Helical" evidence="1">
    <location>
        <begin position="137"/>
        <end position="159"/>
    </location>
</feature>
<feature type="domain" description="DUF1648" evidence="2">
    <location>
        <begin position="24"/>
        <end position="70"/>
    </location>
</feature>
<feature type="transmembrane region" description="Helical" evidence="1">
    <location>
        <begin position="60"/>
        <end position="80"/>
    </location>
</feature>
<feature type="transmembrane region" description="Helical" evidence="1">
    <location>
        <begin position="20"/>
        <end position="40"/>
    </location>
</feature>